<keyword evidence="6 7" id="KW-0472">Membrane</keyword>
<keyword evidence="5 7" id="KW-1133">Transmembrane helix</keyword>
<evidence type="ECO:0000313" key="10">
    <source>
        <dbReference type="Proteomes" id="UP000002064"/>
    </source>
</evidence>
<evidence type="ECO:0000256" key="2">
    <source>
        <dbReference type="ARBA" id="ARBA00022448"/>
    </source>
</evidence>
<comment type="similarity">
    <text evidence="7">Belongs to the binding-protein-dependent transport system permease family.</text>
</comment>
<dbReference type="PANTHER" id="PTHR30193:SF37">
    <property type="entry name" value="INNER MEMBRANE ABC TRANSPORTER PERMEASE PROTEIN YCJO"/>
    <property type="match status" value="1"/>
</dbReference>
<dbReference type="InterPro" id="IPR035906">
    <property type="entry name" value="MetI-like_sf"/>
</dbReference>
<dbReference type="EMBL" id="CP002032">
    <property type="protein sequence ID" value="ADH60051.1"/>
    <property type="molecule type" value="Genomic_DNA"/>
</dbReference>
<feature type="transmembrane region" description="Helical" evidence="7">
    <location>
        <begin position="21"/>
        <end position="44"/>
    </location>
</feature>
<dbReference type="PROSITE" id="PS50928">
    <property type="entry name" value="ABC_TM1"/>
    <property type="match status" value="1"/>
</dbReference>
<feature type="transmembrane region" description="Helical" evidence="7">
    <location>
        <begin position="168"/>
        <end position="190"/>
    </location>
</feature>
<dbReference type="CDD" id="cd06261">
    <property type="entry name" value="TM_PBP2"/>
    <property type="match status" value="1"/>
</dbReference>
<dbReference type="PANTHER" id="PTHR30193">
    <property type="entry name" value="ABC TRANSPORTER PERMEASE PROTEIN"/>
    <property type="match status" value="1"/>
</dbReference>
<dbReference type="Pfam" id="PF00528">
    <property type="entry name" value="BPD_transp_1"/>
    <property type="match status" value="1"/>
</dbReference>
<protein>
    <submittedName>
        <fullName evidence="9">Binding-protein-dependent transport systems inner membrane component</fullName>
    </submittedName>
</protein>
<proteinExistence type="inferred from homology"/>
<keyword evidence="3" id="KW-1003">Cell membrane</keyword>
<keyword evidence="4 7" id="KW-0812">Transmembrane</keyword>
<reference evidence="9 10" key="1">
    <citation type="submission" date="2010-05" db="EMBL/GenBank/DDBJ databases">
        <title>Complete sequence of Thermoanaerobacter mathranii subsp. mathranii mathranii str. A3.</title>
        <authorList>
            <consortium name="US DOE Joint Genome Institute"/>
            <person name="Lucas S."/>
            <person name="Copeland A."/>
            <person name="Lapidus A."/>
            <person name="Cheng J.-F."/>
            <person name="Bruce D."/>
            <person name="Goodwin L."/>
            <person name="Pitluck S."/>
            <person name="Held B."/>
            <person name="Detter J.C."/>
            <person name="Han C."/>
            <person name="Tapia R."/>
            <person name="Land M."/>
            <person name="Hauser L."/>
            <person name="Kyrpides N."/>
            <person name="Mikhailova N."/>
            <person name="Zhou J."/>
            <person name="Hemme C."/>
            <person name="Woyke T."/>
        </authorList>
    </citation>
    <scope>NUCLEOTIDE SEQUENCE [LARGE SCALE GENOMIC DNA]</scope>
    <source>
        <strain evidence="9 10">A3</strain>
    </source>
</reference>
<accession>A0ABN3Z1Q2</accession>
<dbReference type="InterPro" id="IPR051393">
    <property type="entry name" value="ABC_transporter_permease"/>
</dbReference>
<dbReference type="Proteomes" id="UP000002064">
    <property type="component" value="Chromosome"/>
</dbReference>
<keyword evidence="2 7" id="KW-0813">Transport</keyword>
<evidence type="ECO:0000256" key="4">
    <source>
        <dbReference type="ARBA" id="ARBA00022692"/>
    </source>
</evidence>
<sequence length="304" mass="34527">MQEMMIYNRKSEKIKQFLRDYGWSYIFIALPVIIFLSFTLYPLIKAFMMSFQEYQVMGSRWVGIENYSYIFRRKLFWKALYTTLVYTIGTVPVNILISLGLALLIFQLDKKSQTFFKATFYLPAVASGVTLSLVWFIMYDPTPDGLLNKFLSLFGFPNINWLGRMDTALFSLMLMTYIGGHGSGIILYLASLGGIPKTIYEAAEIDAAGTWSKFRNITWPLLKPITLYMLITGIIGSSQAFMTAYLMTSGGPNHATTTIAYLIWQDAFEYFDFGVAAAESFVLALIIVGLSVLQFKYLGSDVEY</sequence>
<dbReference type="InterPro" id="IPR000515">
    <property type="entry name" value="MetI-like"/>
</dbReference>
<dbReference type="Gene3D" id="1.10.3720.10">
    <property type="entry name" value="MetI-like"/>
    <property type="match status" value="1"/>
</dbReference>
<comment type="subcellular location">
    <subcellularLocation>
        <location evidence="1 7">Cell membrane</location>
        <topology evidence="1 7">Multi-pass membrane protein</topology>
    </subcellularLocation>
</comment>
<evidence type="ECO:0000256" key="6">
    <source>
        <dbReference type="ARBA" id="ARBA00023136"/>
    </source>
</evidence>
<dbReference type="RefSeq" id="WP_013149690.1">
    <property type="nucleotide sequence ID" value="NC_014209.1"/>
</dbReference>
<gene>
    <name evidence="9" type="ordered locus">Tmath_0269</name>
</gene>
<dbReference type="SUPFAM" id="SSF161098">
    <property type="entry name" value="MetI-like"/>
    <property type="match status" value="1"/>
</dbReference>
<evidence type="ECO:0000259" key="8">
    <source>
        <dbReference type="PROSITE" id="PS50928"/>
    </source>
</evidence>
<keyword evidence="10" id="KW-1185">Reference proteome</keyword>
<feature type="transmembrane region" description="Helical" evidence="7">
    <location>
        <begin position="225"/>
        <end position="247"/>
    </location>
</feature>
<feature type="transmembrane region" description="Helical" evidence="7">
    <location>
        <begin position="118"/>
        <end position="138"/>
    </location>
</feature>
<evidence type="ECO:0000256" key="3">
    <source>
        <dbReference type="ARBA" id="ARBA00022475"/>
    </source>
</evidence>
<name>A0ABN3Z1Q2_THEM3</name>
<evidence type="ECO:0000313" key="9">
    <source>
        <dbReference type="EMBL" id="ADH60051.1"/>
    </source>
</evidence>
<feature type="transmembrane region" description="Helical" evidence="7">
    <location>
        <begin position="84"/>
        <end position="106"/>
    </location>
</feature>
<feature type="domain" description="ABC transmembrane type-1" evidence="8">
    <location>
        <begin position="80"/>
        <end position="294"/>
    </location>
</feature>
<evidence type="ECO:0000256" key="1">
    <source>
        <dbReference type="ARBA" id="ARBA00004651"/>
    </source>
</evidence>
<organism evidence="9 10">
    <name type="scientific">Thermoanaerobacter mathranii subsp. mathranii (strain DSM 11426 / CCUG 53645 / CIP 108742 / A3)</name>
    <dbReference type="NCBI Taxonomy" id="583358"/>
    <lineage>
        <taxon>Bacteria</taxon>
        <taxon>Bacillati</taxon>
        <taxon>Bacillota</taxon>
        <taxon>Clostridia</taxon>
        <taxon>Thermoanaerobacterales</taxon>
        <taxon>Thermoanaerobacteraceae</taxon>
        <taxon>Thermoanaerobacter</taxon>
    </lineage>
</organism>
<evidence type="ECO:0000256" key="7">
    <source>
        <dbReference type="RuleBase" id="RU363032"/>
    </source>
</evidence>
<feature type="transmembrane region" description="Helical" evidence="7">
    <location>
        <begin position="267"/>
        <end position="293"/>
    </location>
</feature>
<evidence type="ECO:0000256" key="5">
    <source>
        <dbReference type="ARBA" id="ARBA00022989"/>
    </source>
</evidence>